<reference evidence="1" key="1">
    <citation type="submission" date="2019-09" db="EMBL/GenBank/DDBJ databases">
        <title>Complete genome sequencing of four Arcobacter species reveals a diverse suite of mobile elements.</title>
        <authorList>
            <person name="Miller W.G."/>
            <person name="Yee E."/>
            <person name="Bono J.L."/>
        </authorList>
    </citation>
    <scope>NUCLEOTIDE SEQUENCE [LARGE SCALE GENOMIC DNA]</scope>
    <source>
        <strain evidence="1">LMG 26638</strain>
    </source>
</reference>
<dbReference type="RefSeq" id="WP_130233663.1">
    <property type="nucleotide sequence ID" value="NZ_BMEF01000031.1"/>
</dbReference>
<gene>
    <name evidence="1" type="ORF">APAC_1636</name>
</gene>
<dbReference type="Proteomes" id="UP000322726">
    <property type="component" value="Chromosome"/>
</dbReference>
<proteinExistence type="predicted"/>
<evidence type="ECO:0000313" key="2">
    <source>
        <dbReference type="Proteomes" id="UP000322726"/>
    </source>
</evidence>
<dbReference type="AlphaFoldDB" id="A0A5C2HEC8"/>
<reference evidence="1" key="2">
    <citation type="submission" date="2019-09" db="EMBL/GenBank/DDBJ databases">
        <title>Taxonomic note: a critical rebuttal of the proposed division of the genus Arcobacter into six genera, emended descriptions of Arcobacter anaerophilus and the genus Arcobacter, and an assessment of genus-level boundaries for Epsilonproteobacteria using in silico genomic comparator tools.</title>
        <authorList>
            <person name="On S.L.W."/>
            <person name="Miller W.G."/>
            <person name="Biggs P."/>
            <person name="Cornelius A."/>
            <person name="Vandamme P."/>
        </authorList>
    </citation>
    <scope>NUCLEOTIDE SEQUENCE [LARGE SCALE GENOMIC DNA]</scope>
    <source>
        <strain evidence="1">LMG 26638</strain>
    </source>
</reference>
<accession>A0A5C2HEC8</accession>
<keyword evidence="2" id="KW-1185">Reference proteome</keyword>
<protein>
    <submittedName>
        <fullName evidence="1">Uncharacterized protein</fullName>
    </submittedName>
</protein>
<sequence>MSKRKILLTITAVLLLAQTIHLHLNKPYQNIEIDLLTQVIKEKYENNLKEKQKAIKESKVFKILQTDLKIPKDAKFDLNFIWNEEDKKKANLENGKEFDSSTLANLVLYHDYIREMYKYTKNLTIIESYVKMMTTINTVLKQTPSVIKKEDIDAIENINKEFQSFRDTLDSSLLEVNEFDKKIIDFFKNSKDKDLKKSNIKEHAKYTAEQLFLIIEMLQKSDNLYINLSVNESGDPFLKFQGFLNIYNNTYKLYSSLIQKHNKEIEKNDYTNTWITTILSLLLIFITFYKEYDLEN</sequence>
<dbReference type="KEGG" id="apai:APAC_1636"/>
<name>A0A5C2HEC8_9BACT</name>
<dbReference type="EMBL" id="CP035928">
    <property type="protein sequence ID" value="QEP34732.1"/>
    <property type="molecule type" value="Genomic_DNA"/>
</dbReference>
<organism evidence="1 2">
    <name type="scientific">Malaciobacter pacificus</name>
    <dbReference type="NCBI Taxonomy" id="1080223"/>
    <lineage>
        <taxon>Bacteria</taxon>
        <taxon>Pseudomonadati</taxon>
        <taxon>Campylobacterota</taxon>
        <taxon>Epsilonproteobacteria</taxon>
        <taxon>Campylobacterales</taxon>
        <taxon>Arcobacteraceae</taxon>
        <taxon>Malaciobacter</taxon>
    </lineage>
</organism>
<evidence type="ECO:0000313" key="1">
    <source>
        <dbReference type="EMBL" id="QEP34732.1"/>
    </source>
</evidence>